<feature type="domain" description="DNA methylase adenine-specific" evidence="7">
    <location>
        <begin position="335"/>
        <end position="576"/>
    </location>
</feature>
<dbReference type="GO" id="GO:0032259">
    <property type="term" value="P:methylation"/>
    <property type="evidence" value="ECO:0007669"/>
    <property type="project" value="UniProtKB-KW"/>
</dbReference>
<dbReference type="PANTHER" id="PTHR42933:SF1">
    <property type="entry name" value="SITE-SPECIFIC DNA-METHYLTRANSFERASE (ADENINE-SPECIFIC)"/>
    <property type="match status" value="1"/>
</dbReference>
<evidence type="ECO:0000313" key="8">
    <source>
        <dbReference type="EMBL" id="VEU62061.1"/>
    </source>
</evidence>
<dbReference type="GO" id="GO:0009307">
    <property type="term" value="P:DNA restriction-modification system"/>
    <property type="evidence" value="ECO:0007669"/>
    <property type="project" value="UniProtKB-KW"/>
</dbReference>
<sequence length="863" mass="97874">MKPKTAEASVANHFNSELKAMEIGVSLESEPLNDQIDFALNEYYSKSGNKGGNKPDAKLLKSDSFGNHYPILIEYKSGFNKMVKLDDDSFPDLSRFDHIKNFAVNGAIHYAKAVILYTYYPDVIAIGAVGEKNKKGEFEGKIEVWWVSKENYTKGQKVGEYSDFSFLAPKHFDKFIEKTKNSFLSQEEKDKIRQKTEAEMEIALKKLNNDIYKNELNIEADTKLHLIVASIIASLIIPNKVKPLTKNDLKSENEINYRDGEKILRKIISFLREKGLLPEKQKSLINILKPSLEDDALNFPENGESRIRRIFVKVIDNIGYFFKNGLEIDFAGKLFNEMYSWLGFSEDKKNDVVLTPPYVAKLLVKLARVNQDSYVWDFASGSGGLLVAAMNEMIADATQKAKSPKELETKKIKIKKQQLLGIEILPKVHMLAILNMIIMGDGSSSLLKGDSLEFVNEKNFPANAFILNPPYSTPGNGMVFVKKALSMMKNGYAAIIIQSSAGSGKAREYNVEILKKNTLLASIKMPIDLFIGKSSVQTHIYVFQVGQSHHKDYQVKFIDFSDDGYKRTNRKKASINLVDSNNATARYQELVNLVNIGGHKLDLIGKNNYFTDVIDPLNGGDWNKTKQVDLKPSIADFKKSIGDFLIWEIAEIIKKTEIDLEKAEVSLVEKIQWGEFKIGDLFTVSSSKKIIHANKVQIYDKQIPNSYPYVVRQSKNNGIKGYIKEDPKFLNPKNTISFAQDTFFSFFQKQEYFTGNNIKILKYKNSEEISQKSLLFIATTIQKAIDKFDWGINSSKESVLNTKFLLPINNGKIDFDFIELFTKELEVAHLWKLKTDLLAELKTYSVATGLDSSKLQTDKEKLK</sequence>
<dbReference type="RefSeq" id="WP_084217541.1">
    <property type="nucleotide sequence ID" value="NZ_CP007229.1"/>
</dbReference>
<organism evidence="8 9">
    <name type="scientific">Mesomycoplasma dispar</name>
    <dbReference type="NCBI Taxonomy" id="86660"/>
    <lineage>
        <taxon>Bacteria</taxon>
        <taxon>Bacillati</taxon>
        <taxon>Mycoplasmatota</taxon>
        <taxon>Mycoplasmoidales</taxon>
        <taxon>Metamycoplasmataceae</taxon>
        <taxon>Mesomycoplasma</taxon>
    </lineage>
</organism>
<protein>
    <recommendedName>
        <fullName evidence="1">site-specific DNA-methyltransferase (adenine-specific)</fullName>
        <ecNumber evidence="1">2.1.1.72</ecNumber>
    </recommendedName>
</protein>
<name>A0AAJ5TCZ2_9BACT</name>
<evidence type="ECO:0000256" key="1">
    <source>
        <dbReference type="ARBA" id="ARBA00011900"/>
    </source>
</evidence>
<evidence type="ECO:0000313" key="9">
    <source>
        <dbReference type="Proteomes" id="UP000289629"/>
    </source>
</evidence>
<dbReference type="EMBL" id="LR214971">
    <property type="protein sequence ID" value="VEU62061.1"/>
    <property type="molecule type" value="Genomic_DNA"/>
</dbReference>
<comment type="catalytic activity">
    <reaction evidence="6">
        <text>a 2'-deoxyadenosine in DNA + S-adenosyl-L-methionine = an N(6)-methyl-2'-deoxyadenosine in DNA + S-adenosyl-L-homocysteine + H(+)</text>
        <dbReference type="Rhea" id="RHEA:15197"/>
        <dbReference type="Rhea" id="RHEA-COMP:12418"/>
        <dbReference type="Rhea" id="RHEA-COMP:12419"/>
        <dbReference type="ChEBI" id="CHEBI:15378"/>
        <dbReference type="ChEBI" id="CHEBI:57856"/>
        <dbReference type="ChEBI" id="CHEBI:59789"/>
        <dbReference type="ChEBI" id="CHEBI:90615"/>
        <dbReference type="ChEBI" id="CHEBI:90616"/>
        <dbReference type="EC" id="2.1.1.72"/>
    </reaction>
</comment>
<dbReference type="AlphaFoldDB" id="A0AAJ5TCZ2"/>
<dbReference type="REBASE" id="298505">
    <property type="entry name" value="Mdi10125ORF518P"/>
</dbReference>
<dbReference type="EC" id="2.1.1.72" evidence="1"/>
<dbReference type="KEGG" id="mds:MDIS_02745"/>
<keyword evidence="5" id="KW-0680">Restriction system</keyword>
<dbReference type="GO" id="GO:0003677">
    <property type="term" value="F:DNA binding"/>
    <property type="evidence" value="ECO:0007669"/>
    <property type="project" value="InterPro"/>
</dbReference>
<evidence type="ECO:0000259" key="7">
    <source>
        <dbReference type="Pfam" id="PF02384"/>
    </source>
</evidence>
<dbReference type="InterPro" id="IPR029063">
    <property type="entry name" value="SAM-dependent_MTases_sf"/>
</dbReference>
<evidence type="ECO:0000256" key="5">
    <source>
        <dbReference type="ARBA" id="ARBA00022747"/>
    </source>
</evidence>
<dbReference type="SUPFAM" id="SSF53335">
    <property type="entry name" value="S-adenosyl-L-methionine-dependent methyltransferases"/>
    <property type="match status" value="1"/>
</dbReference>
<accession>A0AAJ5TCZ2</accession>
<evidence type="ECO:0000256" key="4">
    <source>
        <dbReference type="ARBA" id="ARBA00022691"/>
    </source>
</evidence>
<evidence type="ECO:0000256" key="3">
    <source>
        <dbReference type="ARBA" id="ARBA00022679"/>
    </source>
</evidence>
<proteinExistence type="predicted"/>
<dbReference type="GO" id="GO:0008170">
    <property type="term" value="F:N-methyltransferase activity"/>
    <property type="evidence" value="ECO:0007669"/>
    <property type="project" value="InterPro"/>
</dbReference>
<evidence type="ECO:0000256" key="6">
    <source>
        <dbReference type="ARBA" id="ARBA00047942"/>
    </source>
</evidence>
<keyword evidence="8" id="KW-0378">Hydrolase</keyword>
<dbReference type="Gene3D" id="3.40.50.150">
    <property type="entry name" value="Vaccinia Virus protein VP39"/>
    <property type="match status" value="1"/>
</dbReference>
<dbReference type="PANTHER" id="PTHR42933">
    <property type="entry name" value="SLR6095 PROTEIN"/>
    <property type="match status" value="1"/>
</dbReference>
<reference evidence="8 9" key="1">
    <citation type="submission" date="2019-01" db="EMBL/GenBank/DDBJ databases">
        <authorList>
            <consortium name="Pathogen Informatics"/>
        </authorList>
    </citation>
    <scope>NUCLEOTIDE SEQUENCE [LARGE SCALE GENOMIC DNA]</scope>
    <source>
        <strain evidence="8 9">NCTC10125</strain>
    </source>
</reference>
<dbReference type="Pfam" id="PF02384">
    <property type="entry name" value="N6_Mtase"/>
    <property type="match status" value="1"/>
</dbReference>
<dbReference type="GO" id="GO:0016787">
    <property type="term" value="F:hydrolase activity"/>
    <property type="evidence" value="ECO:0007669"/>
    <property type="project" value="UniProtKB-KW"/>
</dbReference>
<dbReference type="GO" id="GO:0009007">
    <property type="term" value="F:site-specific DNA-methyltransferase (adenine-specific) activity"/>
    <property type="evidence" value="ECO:0007669"/>
    <property type="project" value="UniProtKB-EC"/>
</dbReference>
<dbReference type="InterPro" id="IPR003356">
    <property type="entry name" value="DNA_methylase_A-5"/>
</dbReference>
<evidence type="ECO:0000256" key="2">
    <source>
        <dbReference type="ARBA" id="ARBA00022603"/>
    </source>
</evidence>
<dbReference type="Proteomes" id="UP000289629">
    <property type="component" value="Chromosome"/>
</dbReference>
<dbReference type="InterPro" id="IPR051537">
    <property type="entry name" value="DNA_Adenine_Mtase"/>
</dbReference>
<gene>
    <name evidence="8" type="primary">bcgIA_2</name>
    <name evidence="8" type="ORF">NCTC10125_00518</name>
</gene>
<keyword evidence="4" id="KW-0949">S-adenosyl-L-methionine</keyword>
<keyword evidence="2" id="KW-0489">Methyltransferase</keyword>
<keyword evidence="3" id="KW-0808">Transferase</keyword>